<gene>
    <name evidence="2" type="ORF">EVEC_LOCUS12062</name>
</gene>
<dbReference type="WBParaSite" id="EVEC_0001289501-mRNA-1">
    <property type="protein sequence ID" value="EVEC_0001289501-mRNA-1"/>
    <property type="gene ID" value="EVEC_0001289501"/>
</dbReference>
<dbReference type="EMBL" id="UXUI01013359">
    <property type="protein sequence ID" value="VDD97311.1"/>
    <property type="molecule type" value="Genomic_DNA"/>
</dbReference>
<dbReference type="AlphaFoldDB" id="A0A0N4VPG6"/>
<keyword evidence="3" id="KW-1185">Reference proteome</keyword>
<feature type="region of interest" description="Disordered" evidence="1">
    <location>
        <begin position="24"/>
        <end position="53"/>
    </location>
</feature>
<feature type="compositionally biased region" description="Basic and acidic residues" evidence="1">
    <location>
        <begin position="37"/>
        <end position="52"/>
    </location>
</feature>
<evidence type="ECO:0000256" key="1">
    <source>
        <dbReference type="SAM" id="MobiDB-lite"/>
    </source>
</evidence>
<accession>A0A0N4VPG6</accession>
<name>A0A0N4VPG6_ENTVE</name>
<reference evidence="2 3" key="2">
    <citation type="submission" date="2018-10" db="EMBL/GenBank/DDBJ databases">
        <authorList>
            <consortium name="Pathogen Informatics"/>
        </authorList>
    </citation>
    <scope>NUCLEOTIDE SEQUENCE [LARGE SCALE GENOMIC DNA]</scope>
</reference>
<reference evidence="4" key="1">
    <citation type="submission" date="2017-02" db="UniProtKB">
        <authorList>
            <consortium name="WormBaseParasite"/>
        </authorList>
    </citation>
    <scope>IDENTIFICATION</scope>
</reference>
<dbReference type="Proteomes" id="UP000274131">
    <property type="component" value="Unassembled WGS sequence"/>
</dbReference>
<proteinExistence type="predicted"/>
<sequence length="68" mass="7682">MRRGVGHSSDIWCGFFLVVASTNHNDITGDNGDDDHNEDHSDSDTHTQENTDRQWQYAEAIADDDDKC</sequence>
<evidence type="ECO:0000313" key="2">
    <source>
        <dbReference type="EMBL" id="VDD97311.1"/>
    </source>
</evidence>
<organism evidence="4">
    <name type="scientific">Enterobius vermicularis</name>
    <name type="common">Human pinworm</name>
    <dbReference type="NCBI Taxonomy" id="51028"/>
    <lineage>
        <taxon>Eukaryota</taxon>
        <taxon>Metazoa</taxon>
        <taxon>Ecdysozoa</taxon>
        <taxon>Nematoda</taxon>
        <taxon>Chromadorea</taxon>
        <taxon>Rhabditida</taxon>
        <taxon>Spirurina</taxon>
        <taxon>Oxyuridomorpha</taxon>
        <taxon>Oxyuroidea</taxon>
        <taxon>Oxyuridae</taxon>
        <taxon>Enterobius</taxon>
    </lineage>
</organism>
<evidence type="ECO:0000313" key="3">
    <source>
        <dbReference type="Proteomes" id="UP000274131"/>
    </source>
</evidence>
<protein>
    <submittedName>
        <fullName evidence="4">Secreted protein</fullName>
    </submittedName>
</protein>
<evidence type="ECO:0000313" key="4">
    <source>
        <dbReference type="WBParaSite" id="EVEC_0001289501-mRNA-1"/>
    </source>
</evidence>